<dbReference type="Gene3D" id="6.10.250.140">
    <property type="match status" value="1"/>
</dbReference>
<dbReference type="GO" id="GO:0005694">
    <property type="term" value="C:chromosome"/>
    <property type="evidence" value="ECO:0007669"/>
    <property type="project" value="TreeGrafter"/>
</dbReference>
<dbReference type="PANTHER" id="PTHR33375:SF1">
    <property type="entry name" value="CHROMOSOME-PARTITIONING PROTEIN PARB-RELATED"/>
    <property type="match status" value="1"/>
</dbReference>
<dbReference type="InterPro" id="IPR004437">
    <property type="entry name" value="ParB/RepB/Spo0J"/>
</dbReference>
<dbReference type="Pfam" id="PF02195">
    <property type="entry name" value="ParB_N"/>
    <property type="match status" value="1"/>
</dbReference>
<feature type="region of interest" description="Disordered" evidence="2">
    <location>
        <begin position="216"/>
        <end position="282"/>
    </location>
</feature>
<protein>
    <submittedName>
        <fullName evidence="4">ParB family chromosome partitioning protein</fullName>
    </submittedName>
</protein>
<dbReference type="GeneID" id="99685750"/>
<dbReference type="EMBL" id="SLXD01000004">
    <property type="protein sequence ID" value="TCP03392.1"/>
    <property type="molecule type" value="Genomic_DNA"/>
</dbReference>
<gene>
    <name evidence="4" type="ORF">EV684_104113</name>
</gene>
<dbReference type="Gene3D" id="3.90.1530.30">
    <property type="match status" value="1"/>
</dbReference>
<organism evidence="4 5">
    <name type="scientific">Rubrivivax gelatinosus</name>
    <name type="common">Rhodocyclus gelatinosus</name>
    <name type="synonym">Rhodopseudomonas gelatinosa</name>
    <dbReference type="NCBI Taxonomy" id="28068"/>
    <lineage>
        <taxon>Bacteria</taxon>
        <taxon>Pseudomonadati</taxon>
        <taxon>Pseudomonadota</taxon>
        <taxon>Betaproteobacteria</taxon>
        <taxon>Burkholderiales</taxon>
        <taxon>Sphaerotilaceae</taxon>
        <taxon>Rubrivivax</taxon>
    </lineage>
</organism>
<name>A0A4R2M9N7_RUBGE</name>
<dbReference type="PANTHER" id="PTHR33375">
    <property type="entry name" value="CHROMOSOME-PARTITIONING PROTEIN PARB-RELATED"/>
    <property type="match status" value="1"/>
</dbReference>
<feature type="compositionally biased region" description="Low complexity" evidence="2">
    <location>
        <begin position="247"/>
        <end position="257"/>
    </location>
</feature>
<dbReference type="OrthoDB" id="9796891at2"/>
<reference evidence="4 5" key="1">
    <citation type="submission" date="2019-03" db="EMBL/GenBank/DDBJ databases">
        <title>Genomic Encyclopedia of Type Strains, Phase IV (KMG-IV): sequencing the most valuable type-strain genomes for metagenomic binning, comparative biology and taxonomic classification.</title>
        <authorList>
            <person name="Goeker M."/>
        </authorList>
    </citation>
    <scope>NUCLEOTIDE SEQUENCE [LARGE SCALE GENOMIC DNA]</scope>
    <source>
        <strain evidence="4 5">DSM 1709</strain>
    </source>
</reference>
<dbReference type="NCBIfam" id="TIGR00180">
    <property type="entry name" value="parB_part"/>
    <property type="match status" value="1"/>
</dbReference>
<evidence type="ECO:0000313" key="4">
    <source>
        <dbReference type="EMBL" id="TCP03392.1"/>
    </source>
</evidence>
<dbReference type="CDD" id="cd16398">
    <property type="entry name" value="KorB_N_like"/>
    <property type="match status" value="1"/>
</dbReference>
<dbReference type="SUPFAM" id="SSF109709">
    <property type="entry name" value="KorB DNA-binding domain-like"/>
    <property type="match status" value="1"/>
</dbReference>
<feature type="domain" description="ParB-like N-terminal" evidence="3">
    <location>
        <begin position="21"/>
        <end position="110"/>
    </location>
</feature>
<comment type="caution">
    <text evidence="4">The sequence shown here is derived from an EMBL/GenBank/DDBJ whole genome shotgun (WGS) entry which is preliminary data.</text>
</comment>
<sequence>MSLDLTVLDDAVPAPAGGAPLELPIDTIDEDPEQPRFEFDDEPLAELAGTIRQRGVRQPVSVRPHPEQPGRWMLNFGARRLRASRMAGRQTVPAFVDLAADSYDQVIENEQRQNLQPLELALFVQRRLRAGETQADVARCLGKSRAYVTYVVALIDAPDPVMALYRSGRCRGLTELYDLRRLHELRPQAVTEWLNTADKVTRTEIDRLKHELRSPTVPVPEALAQDARSAGGEPVRNAGDMEPHPQAESATAESAASIPVPAAGTRACPPDASHGTPRPPSRWQLIAELDGTDVVVEMRRLPQSEEQVFVSGLGAKDVVAVDIDRLRALRLVRTAA</sequence>
<dbReference type="GO" id="GO:0007059">
    <property type="term" value="P:chromosome segregation"/>
    <property type="evidence" value="ECO:0007669"/>
    <property type="project" value="TreeGrafter"/>
</dbReference>
<dbReference type="SMART" id="SM00470">
    <property type="entry name" value="ParB"/>
    <property type="match status" value="1"/>
</dbReference>
<proteinExistence type="inferred from homology"/>
<dbReference type="Pfam" id="PF08535">
    <property type="entry name" value="KorB"/>
    <property type="match status" value="1"/>
</dbReference>
<evidence type="ECO:0000256" key="2">
    <source>
        <dbReference type="SAM" id="MobiDB-lite"/>
    </source>
</evidence>
<evidence type="ECO:0000256" key="1">
    <source>
        <dbReference type="ARBA" id="ARBA00006295"/>
    </source>
</evidence>
<dbReference type="Proteomes" id="UP000295106">
    <property type="component" value="Unassembled WGS sequence"/>
</dbReference>
<dbReference type="RefSeq" id="WP_132645897.1">
    <property type="nucleotide sequence ID" value="NZ_CP181386.1"/>
</dbReference>
<dbReference type="GO" id="GO:0003677">
    <property type="term" value="F:DNA binding"/>
    <property type="evidence" value="ECO:0007669"/>
    <property type="project" value="InterPro"/>
</dbReference>
<comment type="similarity">
    <text evidence="1">Belongs to the ParB family.</text>
</comment>
<dbReference type="AlphaFoldDB" id="A0A4R2M9N7"/>
<dbReference type="InterPro" id="IPR036086">
    <property type="entry name" value="ParB/Sulfiredoxin_sf"/>
</dbReference>
<dbReference type="InterPro" id="IPR050336">
    <property type="entry name" value="Chromosome_partition/occlusion"/>
</dbReference>
<dbReference type="InterPro" id="IPR013741">
    <property type="entry name" value="KorB_domain"/>
</dbReference>
<evidence type="ECO:0000313" key="5">
    <source>
        <dbReference type="Proteomes" id="UP000295106"/>
    </source>
</evidence>
<dbReference type="InterPro" id="IPR003115">
    <property type="entry name" value="ParB_N"/>
</dbReference>
<accession>A0A4R2M9N7</accession>
<dbReference type="SUPFAM" id="SSF110849">
    <property type="entry name" value="ParB/Sulfiredoxin"/>
    <property type="match status" value="1"/>
</dbReference>
<dbReference type="Gene3D" id="1.10.10.730">
    <property type="entry name" value="KorB DNA-binding domain"/>
    <property type="match status" value="1"/>
</dbReference>
<evidence type="ECO:0000259" key="3">
    <source>
        <dbReference type="SMART" id="SM00470"/>
    </source>
</evidence>
<dbReference type="InterPro" id="IPR042075">
    <property type="entry name" value="KorB_DNA-db"/>
</dbReference>